<dbReference type="Gene3D" id="3.40.430.10">
    <property type="entry name" value="Dihydrofolate Reductase, subunit A"/>
    <property type="match status" value="1"/>
</dbReference>
<comment type="catalytic activity">
    <reaction evidence="8 9">
        <text>GTP + 4 H2O = 2,5-diamino-6-hydroxy-4-(5-phosphoribosylamino)-pyrimidine + formate + 2 phosphate + 3 H(+)</text>
        <dbReference type="Rhea" id="RHEA:23704"/>
        <dbReference type="ChEBI" id="CHEBI:15377"/>
        <dbReference type="ChEBI" id="CHEBI:15378"/>
        <dbReference type="ChEBI" id="CHEBI:15740"/>
        <dbReference type="ChEBI" id="CHEBI:37565"/>
        <dbReference type="ChEBI" id="CHEBI:43474"/>
        <dbReference type="ChEBI" id="CHEBI:58614"/>
        <dbReference type="EC" id="3.5.4.25"/>
    </reaction>
</comment>
<evidence type="ECO:0000259" key="11">
    <source>
        <dbReference type="Pfam" id="PF00925"/>
    </source>
</evidence>
<dbReference type="Gene3D" id="3.40.50.10990">
    <property type="entry name" value="GTP cyclohydrolase II"/>
    <property type="match status" value="1"/>
</dbReference>
<dbReference type="GO" id="GO:0003935">
    <property type="term" value="F:GTP cyclohydrolase II activity"/>
    <property type="evidence" value="ECO:0007669"/>
    <property type="project" value="UniProtKB-EC"/>
</dbReference>
<feature type="binding site" evidence="9">
    <location>
        <position position="164"/>
    </location>
    <ligand>
        <name>GTP</name>
        <dbReference type="ChEBI" id="CHEBI:37565"/>
    </ligand>
</feature>
<evidence type="ECO:0000256" key="5">
    <source>
        <dbReference type="ARBA" id="ARBA00022801"/>
    </source>
</evidence>
<dbReference type="NCBIfam" id="NF001591">
    <property type="entry name" value="PRK00393.1"/>
    <property type="match status" value="1"/>
</dbReference>
<dbReference type="HAMAP" id="MF_00179">
    <property type="entry name" value="RibA"/>
    <property type="match status" value="1"/>
</dbReference>
<keyword evidence="3 9" id="KW-0479">Metal-binding</keyword>
<evidence type="ECO:0000256" key="9">
    <source>
        <dbReference type="HAMAP-Rule" id="MF_00179"/>
    </source>
</evidence>
<evidence type="ECO:0000259" key="12">
    <source>
        <dbReference type="Pfam" id="PF01872"/>
    </source>
</evidence>
<evidence type="ECO:0000256" key="4">
    <source>
        <dbReference type="ARBA" id="ARBA00022741"/>
    </source>
</evidence>
<dbReference type="SUPFAM" id="SSF142695">
    <property type="entry name" value="RibA-like"/>
    <property type="match status" value="1"/>
</dbReference>
<feature type="domain" description="Bacterial bifunctional deaminase-reductase C-terminal" evidence="12">
    <location>
        <begin position="244"/>
        <end position="419"/>
    </location>
</feature>
<dbReference type="InterPro" id="IPR000926">
    <property type="entry name" value="RibA"/>
</dbReference>
<dbReference type="CDD" id="cd00641">
    <property type="entry name" value="GTP_cyclohydro2"/>
    <property type="match status" value="1"/>
</dbReference>
<dbReference type="PANTHER" id="PTHR21327:SF18">
    <property type="entry name" value="3,4-DIHYDROXY-2-BUTANONE 4-PHOSPHATE SYNTHASE"/>
    <property type="match status" value="1"/>
</dbReference>
<evidence type="ECO:0000256" key="7">
    <source>
        <dbReference type="ARBA" id="ARBA00023134"/>
    </source>
</evidence>
<comment type="cofactor">
    <cofactor evidence="9">
        <name>Zn(2+)</name>
        <dbReference type="ChEBI" id="CHEBI:29105"/>
    </cofactor>
    <text evidence="9">Binds 1 zinc ion per subunit.</text>
</comment>
<feature type="binding site" evidence="9">
    <location>
        <position position="79"/>
    </location>
    <ligand>
        <name>Zn(2+)</name>
        <dbReference type="ChEBI" id="CHEBI:29105"/>
        <note>catalytic</note>
    </ligand>
</feature>
<keyword evidence="2 9" id="KW-0686">Riboflavin biosynthesis</keyword>
<feature type="active site" description="Proton acceptor" evidence="9">
    <location>
        <position position="141"/>
    </location>
</feature>
<dbReference type="InterPro" id="IPR002734">
    <property type="entry name" value="RibDG_C"/>
</dbReference>
<accession>A0ABV5V2G8</accession>
<keyword evidence="4 9" id="KW-0547">Nucleotide-binding</keyword>
<proteinExistence type="inferred from homology"/>
<evidence type="ECO:0000256" key="6">
    <source>
        <dbReference type="ARBA" id="ARBA00022833"/>
    </source>
</evidence>
<gene>
    <name evidence="9 13" type="primary">ribA</name>
    <name evidence="13" type="ORF">ACFFN0_08060</name>
</gene>
<organism evidence="13 14">
    <name type="scientific">Ornithinimicrobium kibberense</name>
    <dbReference type="NCBI Taxonomy" id="282060"/>
    <lineage>
        <taxon>Bacteria</taxon>
        <taxon>Bacillati</taxon>
        <taxon>Actinomycetota</taxon>
        <taxon>Actinomycetes</taxon>
        <taxon>Micrococcales</taxon>
        <taxon>Ornithinimicrobiaceae</taxon>
        <taxon>Ornithinimicrobium</taxon>
    </lineage>
</organism>
<feature type="binding site" evidence="9">
    <location>
        <position position="68"/>
    </location>
    <ligand>
        <name>Zn(2+)</name>
        <dbReference type="ChEBI" id="CHEBI:29105"/>
        <note>catalytic</note>
    </ligand>
</feature>
<sequence>MSMDPVSEDRFAMIERMADTVLPTRHGTFRMTAYRDDTGEEHVVVSVGIHDDDPVDAPAPLVRVHSECLTGDALGSRRCDCGEQLQHALHLIAQEGRGAVVYVRGHEGRGIGLAEKLRAYELQDAGVDTVDANLRLGHPADARTYDQSAAMLADLGVRSVRLLSSNPAKEQALTGLGITIEERRPLIVPTRPENQRYLETKRERMGHDRDALDEWELLRAGRVPSDGVLADRYGPLVAGGRPEPLVLAQLGQSIDGFIASRTGDAEYVTGDADREHLHRLRALVDAVVVGAATVAADDARLTVRAVPGDNPVRVVLDPRGVLPRDTATLTDGAARTLWVVGPKVAVPDGLADHVEVVRWEDDGPMAPHQVLELLAARGLTRVLVEGGGRLVSAFVEAGAVDRLFLTTAPVLIGDGVPGLRVGGTDRLADALRPAARRWVLGEDVVTEFVLRDGATNAPEGGATGRGWASRPPLRSVGPVPAEDEQVHVVDQDPQGA</sequence>
<protein>
    <recommendedName>
        <fullName evidence="9">GTP cyclohydrolase-2</fullName>
        <ecNumber evidence="9">3.5.4.25</ecNumber>
    </recommendedName>
    <alternativeName>
        <fullName evidence="9">GTP cyclohydrolase II</fullName>
    </alternativeName>
</protein>
<dbReference type="EC" id="3.5.4.25" evidence="9"/>
<feature type="binding site" evidence="9">
    <location>
        <position position="84"/>
    </location>
    <ligand>
        <name>GTP</name>
        <dbReference type="ChEBI" id="CHEBI:37565"/>
    </ligand>
</feature>
<feature type="domain" description="GTP cyclohydrolase II" evidence="11">
    <location>
        <begin position="16"/>
        <end position="185"/>
    </location>
</feature>
<dbReference type="Proteomes" id="UP001589613">
    <property type="component" value="Unassembled WGS sequence"/>
</dbReference>
<feature type="binding site" evidence="9">
    <location>
        <begin position="107"/>
        <end position="109"/>
    </location>
    <ligand>
        <name>GTP</name>
        <dbReference type="ChEBI" id="CHEBI:37565"/>
    </ligand>
</feature>
<dbReference type="SUPFAM" id="SSF53597">
    <property type="entry name" value="Dihydrofolate reductase-like"/>
    <property type="match status" value="1"/>
</dbReference>
<evidence type="ECO:0000256" key="3">
    <source>
        <dbReference type="ARBA" id="ARBA00022723"/>
    </source>
</evidence>
<comment type="pathway">
    <text evidence="1 9">Cofactor biosynthesis; riboflavin biosynthesis; 5-amino-6-(D-ribitylamino)uracil from GTP: step 1/4.</text>
</comment>
<keyword evidence="14" id="KW-1185">Reference proteome</keyword>
<keyword evidence="6 9" id="KW-0862">Zinc</keyword>
<comment type="similarity">
    <text evidence="9">Belongs to the GTP cyclohydrolase II family.</text>
</comment>
<evidence type="ECO:0000256" key="10">
    <source>
        <dbReference type="SAM" id="MobiDB-lite"/>
    </source>
</evidence>
<dbReference type="EMBL" id="JBHMAX010000015">
    <property type="protein sequence ID" value="MFB9731996.1"/>
    <property type="molecule type" value="Genomic_DNA"/>
</dbReference>
<dbReference type="NCBIfam" id="TIGR00505">
    <property type="entry name" value="ribA"/>
    <property type="match status" value="1"/>
</dbReference>
<evidence type="ECO:0000256" key="8">
    <source>
        <dbReference type="ARBA" id="ARBA00049295"/>
    </source>
</evidence>
<dbReference type="InterPro" id="IPR036144">
    <property type="entry name" value="RibA-like_sf"/>
</dbReference>
<dbReference type="InterPro" id="IPR032677">
    <property type="entry name" value="GTP_cyclohydro_II"/>
</dbReference>
<dbReference type="PANTHER" id="PTHR21327">
    <property type="entry name" value="GTP CYCLOHYDROLASE II-RELATED"/>
    <property type="match status" value="1"/>
</dbReference>
<dbReference type="Pfam" id="PF01872">
    <property type="entry name" value="RibD_C"/>
    <property type="match status" value="1"/>
</dbReference>
<evidence type="ECO:0000313" key="14">
    <source>
        <dbReference type="Proteomes" id="UP001589613"/>
    </source>
</evidence>
<feature type="binding site" evidence="9">
    <location>
        <position position="81"/>
    </location>
    <ligand>
        <name>Zn(2+)</name>
        <dbReference type="ChEBI" id="CHEBI:29105"/>
        <note>catalytic</note>
    </ligand>
</feature>
<evidence type="ECO:0000313" key="13">
    <source>
        <dbReference type="EMBL" id="MFB9731996.1"/>
    </source>
</evidence>
<evidence type="ECO:0000256" key="1">
    <source>
        <dbReference type="ARBA" id="ARBA00004853"/>
    </source>
</evidence>
<comment type="function">
    <text evidence="9">Catalyzes the conversion of GTP to 2,5-diamino-6-ribosylamino-4(3H)-pyrimidinone 5'-phosphate (DARP), formate and pyrophosphate.</text>
</comment>
<keyword evidence="7 9" id="KW-0342">GTP-binding</keyword>
<evidence type="ECO:0000256" key="2">
    <source>
        <dbReference type="ARBA" id="ARBA00022619"/>
    </source>
</evidence>
<feature type="binding site" evidence="9">
    <location>
        <begin position="63"/>
        <end position="67"/>
    </location>
    <ligand>
        <name>GTP</name>
        <dbReference type="ChEBI" id="CHEBI:37565"/>
    </ligand>
</feature>
<comment type="caution">
    <text evidence="13">The sequence shown here is derived from an EMBL/GenBank/DDBJ whole genome shotgun (WGS) entry which is preliminary data.</text>
</comment>
<name>A0ABV5V2G8_9MICO</name>
<feature type="binding site" evidence="9">
    <location>
        <position position="129"/>
    </location>
    <ligand>
        <name>GTP</name>
        <dbReference type="ChEBI" id="CHEBI:37565"/>
    </ligand>
</feature>
<dbReference type="Pfam" id="PF00925">
    <property type="entry name" value="GTP_cyclohydro2"/>
    <property type="match status" value="1"/>
</dbReference>
<keyword evidence="5 9" id="KW-0378">Hydrolase</keyword>
<dbReference type="RefSeq" id="WP_238330307.1">
    <property type="nucleotide sequence ID" value="NZ_JBHMAX010000015.1"/>
</dbReference>
<dbReference type="InterPro" id="IPR024072">
    <property type="entry name" value="DHFR-like_dom_sf"/>
</dbReference>
<feature type="region of interest" description="Disordered" evidence="10">
    <location>
        <begin position="454"/>
        <end position="496"/>
    </location>
</feature>
<feature type="active site" description="Nucleophile" evidence="9">
    <location>
        <position position="143"/>
    </location>
</feature>
<feature type="binding site" evidence="9">
    <location>
        <position position="169"/>
    </location>
    <ligand>
        <name>GTP</name>
        <dbReference type="ChEBI" id="CHEBI:37565"/>
    </ligand>
</feature>
<reference evidence="13 14" key="1">
    <citation type="submission" date="2024-09" db="EMBL/GenBank/DDBJ databases">
        <authorList>
            <person name="Sun Q."/>
            <person name="Mori K."/>
        </authorList>
    </citation>
    <scope>NUCLEOTIDE SEQUENCE [LARGE SCALE GENOMIC DNA]</scope>
    <source>
        <strain evidence="13 14">JCM 12763</strain>
    </source>
</reference>